<dbReference type="PANTHER" id="PTHR30086:SF17">
    <property type="entry name" value="LYSE FAMILY TRANSLOCATOR"/>
    <property type="match status" value="1"/>
</dbReference>
<dbReference type="Pfam" id="PF01810">
    <property type="entry name" value="LysE"/>
    <property type="match status" value="1"/>
</dbReference>
<feature type="transmembrane region" description="Helical" evidence="6">
    <location>
        <begin position="144"/>
        <end position="167"/>
    </location>
</feature>
<keyword evidence="8" id="KW-1185">Reference proteome</keyword>
<name>A0ABV7R410_9RHOB</name>
<proteinExistence type="predicted"/>
<dbReference type="PANTHER" id="PTHR30086">
    <property type="entry name" value="ARGININE EXPORTER PROTEIN ARGO"/>
    <property type="match status" value="1"/>
</dbReference>
<evidence type="ECO:0000256" key="6">
    <source>
        <dbReference type="SAM" id="Phobius"/>
    </source>
</evidence>
<keyword evidence="2" id="KW-1003">Cell membrane</keyword>
<gene>
    <name evidence="7" type="ORF">ACFOMH_11570</name>
</gene>
<dbReference type="EMBL" id="JBHRXJ010000007">
    <property type="protein sequence ID" value="MFC3528818.1"/>
    <property type="molecule type" value="Genomic_DNA"/>
</dbReference>
<comment type="caution">
    <text evidence="7">The sequence shown here is derived from an EMBL/GenBank/DDBJ whole genome shotgun (WGS) entry which is preliminary data.</text>
</comment>
<evidence type="ECO:0000256" key="3">
    <source>
        <dbReference type="ARBA" id="ARBA00022692"/>
    </source>
</evidence>
<organism evidence="7 8">
    <name type="scientific">Paracoccus mangrovi</name>
    <dbReference type="NCBI Taxonomy" id="1715645"/>
    <lineage>
        <taxon>Bacteria</taxon>
        <taxon>Pseudomonadati</taxon>
        <taxon>Pseudomonadota</taxon>
        <taxon>Alphaproteobacteria</taxon>
        <taxon>Rhodobacterales</taxon>
        <taxon>Paracoccaceae</taxon>
        <taxon>Paracoccus</taxon>
    </lineage>
</organism>
<feature type="transmembrane region" description="Helical" evidence="6">
    <location>
        <begin position="42"/>
        <end position="64"/>
    </location>
</feature>
<evidence type="ECO:0000256" key="1">
    <source>
        <dbReference type="ARBA" id="ARBA00004651"/>
    </source>
</evidence>
<keyword evidence="5 6" id="KW-0472">Membrane</keyword>
<protein>
    <submittedName>
        <fullName evidence="7">LysE family translocator</fullName>
    </submittedName>
</protein>
<keyword evidence="3 6" id="KW-0812">Transmembrane</keyword>
<dbReference type="RefSeq" id="WP_374423107.1">
    <property type="nucleotide sequence ID" value="NZ_JBHRXJ010000007.1"/>
</dbReference>
<dbReference type="Proteomes" id="UP001595721">
    <property type="component" value="Unassembled WGS sequence"/>
</dbReference>
<evidence type="ECO:0000256" key="5">
    <source>
        <dbReference type="ARBA" id="ARBA00023136"/>
    </source>
</evidence>
<evidence type="ECO:0000313" key="7">
    <source>
        <dbReference type="EMBL" id="MFC3528818.1"/>
    </source>
</evidence>
<dbReference type="InterPro" id="IPR001123">
    <property type="entry name" value="LeuE-type"/>
</dbReference>
<feature type="transmembrane region" description="Helical" evidence="6">
    <location>
        <begin position="71"/>
        <end position="91"/>
    </location>
</feature>
<accession>A0ABV7R410</accession>
<evidence type="ECO:0000256" key="4">
    <source>
        <dbReference type="ARBA" id="ARBA00022989"/>
    </source>
</evidence>
<keyword evidence="4 6" id="KW-1133">Transmembrane helix</keyword>
<evidence type="ECO:0000313" key="8">
    <source>
        <dbReference type="Proteomes" id="UP001595721"/>
    </source>
</evidence>
<comment type="subcellular location">
    <subcellularLocation>
        <location evidence="1">Cell membrane</location>
        <topology evidence="1">Multi-pass membrane protein</topology>
    </subcellularLocation>
</comment>
<reference evidence="8" key="1">
    <citation type="journal article" date="2019" name="Int. J. Syst. Evol. Microbiol.">
        <title>The Global Catalogue of Microorganisms (GCM) 10K type strain sequencing project: providing services to taxonomists for standard genome sequencing and annotation.</title>
        <authorList>
            <consortium name="The Broad Institute Genomics Platform"/>
            <consortium name="The Broad Institute Genome Sequencing Center for Infectious Disease"/>
            <person name="Wu L."/>
            <person name="Ma J."/>
        </authorList>
    </citation>
    <scope>NUCLEOTIDE SEQUENCE [LARGE SCALE GENOMIC DNA]</scope>
    <source>
        <strain evidence="8">KCTC 42899</strain>
    </source>
</reference>
<feature type="transmembrane region" description="Helical" evidence="6">
    <location>
        <begin position="179"/>
        <end position="197"/>
    </location>
</feature>
<evidence type="ECO:0000256" key="2">
    <source>
        <dbReference type="ARBA" id="ARBA00022475"/>
    </source>
</evidence>
<sequence length="199" mass="21201">MSVEQVIALVSALSLAILTPGPSIIATVQTAFAHGRERALPYALGLAFGASLWCIFALGGLAVLFKLHPALYVGFKIFGGLYLLWFALGLWRASTQPLPQAAAGAKGFLGGIALNLSNPKPALFYAALILSVFPEPMGPGRQGLIYAICLATELFWYATVAVLMSTATMRSRYFAAKFWIDRTAAIAMAALGLLLIVKH</sequence>